<dbReference type="PANTHER" id="PTHR32309:SF13">
    <property type="entry name" value="FERRIC ENTEROBACTIN TRANSPORT PROTEIN FEPE"/>
    <property type="match status" value="1"/>
</dbReference>
<proteinExistence type="predicted"/>
<feature type="coiled-coil region" evidence="1">
    <location>
        <begin position="322"/>
        <end position="380"/>
    </location>
</feature>
<dbReference type="InterPro" id="IPR050445">
    <property type="entry name" value="Bact_polysacc_biosynth/exp"/>
</dbReference>
<dbReference type="Pfam" id="PF13807">
    <property type="entry name" value="GNVR"/>
    <property type="match status" value="1"/>
</dbReference>
<evidence type="ECO:0000313" key="4">
    <source>
        <dbReference type="EMBL" id="WWF03225.1"/>
    </source>
</evidence>
<keyword evidence="1" id="KW-0175">Coiled coil</keyword>
<evidence type="ECO:0000259" key="3">
    <source>
        <dbReference type="Pfam" id="PF13807"/>
    </source>
</evidence>
<dbReference type="EMBL" id="CP104311">
    <property type="protein sequence ID" value="WWF03225.1"/>
    <property type="molecule type" value="Genomic_DNA"/>
</dbReference>
<keyword evidence="2" id="KW-0812">Transmembrane</keyword>
<name>A0ABZ2F909_METCP</name>
<dbReference type="Proteomes" id="UP001359308">
    <property type="component" value="Chromosome"/>
</dbReference>
<accession>A0ABZ2F909</accession>
<reference evidence="4 5" key="1">
    <citation type="submission" date="2022-09" db="EMBL/GenBank/DDBJ databases">
        <authorList>
            <person name="Giprobiosintez L."/>
        </authorList>
    </citation>
    <scope>NUCLEOTIDE SEQUENCE [LARGE SCALE GENOMIC DNA]</scope>
    <source>
        <strain evidence="5">VKPM-B-12549 (GBS-15)</strain>
    </source>
</reference>
<evidence type="ECO:0000313" key="5">
    <source>
        <dbReference type="Proteomes" id="UP001359308"/>
    </source>
</evidence>
<sequence>MSANRLILIFLARWRVFGWTLAVTVLTTLVASVAMSKTYTASTTVVIDYKGGDPLTGSAFPSDLMAGYLATQVDIIGSHAVAARVADALKLSEVPAYRDRFEQVARKTGACAVFRDWAADKLLEDLDVSPSRESDVITISFAASDPSFATDVANAFAQTSIRANVELKLEPVKRQAAWFDEQVLALRSALEKAQAELSSYQVAHGVLAAGDKLDVETAHLSDLSAQLAAAKGQMYDGEARVRQMREATARGGVDALPDLLQNPALQALKAELTRAEARLAEVGSRYDWNHPQRRAVAAEAASLRKKLAAEVANATGAIERAAELARQRVADLERAVAEQRKRILERGAEQDKLSVLQREVENAQRVYDAALQRASQLQLESRLEGTNIVVLSPAVPPLKPSKPKVALNLALSVILGSGLGLAFVLLFEFKDRRIRSAEDVIDELGLPLLAEMPPERTVRPRFFRLAVPSALQG</sequence>
<protein>
    <submittedName>
        <fullName evidence="4">Chain length determinant protein EpsF</fullName>
    </submittedName>
</protein>
<evidence type="ECO:0000256" key="2">
    <source>
        <dbReference type="SAM" id="Phobius"/>
    </source>
</evidence>
<evidence type="ECO:0000256" key="1">
    <source>
        <dbReference type="SAM" id="Coils"/>
    </source>
</evidence>
<dbReference type="InterPro" id="IPR032807">
    <property type="entry name" value="GNVR"/>
</dbReference>
<keyword evidence="2" id="KW-1133">Transmembrane helix</keyword>
<organism evidence="4 5">
    <name type="scientific">Methylococcus capsulatus</name>
    <dbReference type="NCBI Taxonomy" id="414"/>
    <lineage>
        <taxon>Bacteria</taxon>
        <taxon>Pseudomonadati</taxon>
        <taxon>Pseudomonadota</taxon>
        <taxon>Gammaproteobacteria</taxon>
        <taxon>Methylococcales</taxon>
        <taxon>Methylococcaceae</taxon>
        <taxon>Methylococcus</taxon>
    </lineage>
</organism>
<dbReference type="NCBIfam" id="TIGR03017">
    <property type="entry name" value="EpsF"/>
    <property type="match status" value="1"/>
</dbReference>
<keyword evidence="2" id="KW-0472">Membrane</keyword>
<feature type="domain" description="Tyrosine-protein kinase G-rich" evidence="3">
    <location>
        <begin position="349"/>
        <end position="426"/>
    </location>
</feature>
<dbReference type="RefSeq" id="WP_198323220.1">
    <property type="nucleotide sequence ID" value="NZ_CP104311.1"/>
</dbReference>
<dbReference type="PANTHER" id="PTHR32309">
    <property type="entry name" value="TYROSINE-PROTEIN KINASE"/>
    <property type="match status" value="1"/>
</dbReference>
<feature type="transmembrane region" description="Helical" evidence="2">
    <location>
        <begin position="405"/>
        <end position="427"/>
    </location>
</feature>
<keyword evidence="5" id="KW-1185">Reference proteome</keyword>
<dbReference type="InterPro" id="IPR017468">
    <property type="entry name" value="Chain_len_reg_EpsF"/>
</dbReference>
<gene>
    <name evidence="4" type="primary">epsF</name>
    <name evidence="4" type="ORF">N4J17_06295</name>
</gene>